<accession>A0A1T4M044</accession>
<dbReference type="AlphaFoldDB" id="A0A1T4M044"/>
<evidence type="ECO:0000313" key="3">
    <source>
        <dbReference type="Proteomes" id="UP000190423"/>
    </source>
</evidence>
<reference evidence="2 3" key="1">
    <citation type="submission" date="2017-02" db="EMBL/GenBank/DDBJ databases">
        <authorList>
            <person name="Peterson S.W."/>
        </authorList>
    </citation>
    <scope>NUCLEOTIDE SEQUENCE [LARGE SCALE GENOMIC DNA]</scope>
    <source>
        <strain evidence="2 3">ATCC BAA-908</strain>
    </source>
</reference>
<dbReference type="GeneID" id="78317076"/>
<dbReference type="OrthoDB" id="9794834at2"/>
<protein>
    <recommendedName>
        <fullName evidence="1">IrrE N-terminal-like domain-containing protein</fullName>
    </recommendedName>
</protein>
<dbReference type="InterPro" id="IPR010359">
    <property type="entry name" value="IrrE_HExxH"/>
</dbReference>
<dbReference type="EMBL" id="FUWG01000013">
    <property type="protein sequence ID" value="SJZ60359.1"/>
    <property type="molecule type" value="Genomic_DNA"/>
</dbReference>
<dbReference type="Proteomes" id="UP000190423">
    <property type="component" value="Unassembled WGS sequence"/>
</dbReference>
<proteinExistence type="predicted"/>
<sequence>MRLSDERYEEIKEEVVELYKELHITKFPVIAMDVCKQLDIVLKSYNQFNERAFVAVIRASEDGMVAKIDNHYEIFYNPSKDSARVRFTIFHEIGHIRLHHLIHDEENEAEANFFASYFLAPAPLIHYFNLEYIHEVMDKFWVTISLATNAFSRYGKWLKYSGNFYTQYEKELLELVKEENT</sequence>
<feature type="domain" description="IrrE N-terminal-like" evidence="1">
    <location>
        <begin position="57"/>
        <end position="143"/>
    </location>
</feature>
<organism evidence="2 3">
    <name type="scientific">Treponema porcinum</name>
    <dbReference type="NCBI Taxonomy" id="261392"/>
    <lineage>
        <taxon>Bacteria</taxon>
        <taxon>Pseudomonadati</taxon>
        <taxon>Spirochaetota</taxon>
        <taxon>Spirochaetia</taxon>
        <taxon>Spirochaetales</taxon>
        <taxon>Treponemataceae</taxon>
        <taxon>Treponema</taxon>
    </lineage>
</organism>
<evidence type="ECO:0000313" key="2">
    <source>
        <dbReference type="EMBL" id="SJZ60359.1"/>
    </source>
</evidence>
<dbReference type="STRING" id="261392.SAMN02745149_01795"/>
<dbReference type="Pfam" id="PF06114">
    <property type="entry name" value="Peptidase_M78"/>
    <property type="match status" value="1"/>
</dbReference>
<keyword evidence="3" id="KW-1185">Reference proteome</keyword>
<evidence type="ECO:0000259" key="1">
    <source>
        <dbReference type="Pfam" id="PF06114"/>
    </source>
</evidence>
<name>A0A1T4M044_TREPO</name>
<dbReference type="RefSeq" id="WP_159446199.1">
    <property type="nucleotide sequence ID" value="NZ_FUWG01000013.1"/>
</dbReference>
<gene>
    <name evidence="2" type="ORF">SAMN02745149_01795</name>
</gene>
<dbReference type="Gene3D" id="1.10.10.2910">
    <property type="match status" value="1"/>
</dbReference>